<dbReference type="AlphaFoldDB" id="A0A0D1VP85"/>
<sequence length="94" mass="10504">MAPIEYLNDLGQARAVEVVRNKYLQPCEKKLDTDNGLFSGSKNTGGYGQNYTKSNASIAQRRTGRNVQRAYILYIVAFVSIHKPESSYECVPSL</sequence>
<reference evidence="1 2" key="1">
    <citation type="submission" date="2015-01" db="EMBL/GenBank/DDBJ databases">
        <title>The Genome Sequence of Exophiala sideris CBS121828.</title>
        <authorList>
            <consortium name="The Broad Institute Genomics Platform"/>
            <person name="Cuomo C."/>
            <person name="de Hoog S."/>
            <person name="Gorbushina A."/>
            <person name="Stielow B."/>
            <person name="Teixiera M."/>
            <person name="Abouelleil A."/>
            <person name="Chapman S.B."/>
            <person name="Priest M."/>
            <person name="Young S.K."/>
            <person name="Wortman J."/>
            <person name="Nusbaum C."/>
            <person name="Birren B."/>
        </authorList>
    </citation>
    <scope>NUCLEOTIDE SEQUENCE [LARGE SCALE GENOMIC DNA]</scope>
    <source>
        <strain evidence="1 2">CBS 121828</strain>
    </source>
</reference>
<proteinExistence type="predicted"/>
<evidence type="ECO:0000313" key="1">
    <source>
        <dbReference type="EMBL" id="KIV77860.1"/>
    </source>
</evidence>
<protein>
    <submittedName>
        <fullName evidence="1">Uncharacterized protein</fullName>
    </submittedName>
</protein>
<dbReference type="HOGENOM" id="CLU_2386176_0_0_1"/>
<dbReference type="Proteomes" id="UP000053599">
    <property type="component" value="Unassembled WGS sequence"/>
</dbReference>
<organism evidence="1 2">
    <name type="scientific">Exophiala sideris</name>
    <dbReference type="NCBI Taxonomy" id="1016849"/>
    <lineage>
        <taxon>Eukaryota</taxon>
        <taxon>Fungi</taxon>
        <taxon>Dikarya</taxon>
        <taxon>Ascomycota</taxon>
        <taxon>Pezizomycotina</taxon>
        <taxon>Eurotiomycetes</taxon>
        <taxon>Chaetothyriomycetidae</taxon>
        <taxon>Chaetothyriales</taxon>
        <taxon>Herpotrichiellaceae</taxon>
        <taxon>Exophiala</taxon>
    </lineage>
</organism>
<gene>
    <name evidence="1" type="ORF">PV11_09638</name>
</gene>
<name>A0A0D1VP85_9EURO</name>
<accession>A0A0D1VP85</accession>
<evidence type="ECO:0000313" key="2">
    <source>
        <dbReference type="Proteomes" id="UP000053599"/>
    </source>
</evidence>
<dbReference type="EMBL" id="KN846954">
    <property type="protein sequence ID" value="KIV77860.1"/>
    <property type="molecule type" value="Genomic_DNA"/>
</dbReference>